<keyword evidence="3" id="KW-1185">Reference proteome</keyword>
<dbReference type="Proteomes" id="UP000325690">
    <property type="component" value="Unassembled WGS sequence"/>
</dbReference>
<dbReference type="EMBL" id="ANBP01000053">
    <property type="protein sequence ID" value="KAB7752098.1"/>
    <property type="molecule type" value="Genomic_DNA"/>
</dbReference>
<dbReference type="Pfam" id="PF17963">
    <property type="entry name" value="Big_9"/>
    <property type="match status" value="3"/>
</dbReference>
<dbReference type="Gene3D" id="2.60.40.2810">
    <property type="match status" value="2"/>
</dbReference>
<feature type="compositionally biased region" description="Polar residues" evidence="1">
    <location>
        <begin position="11"/>
        <end position="38"/>
    </location>
</feature>
<accession>A0A5N5URW7</accession>
<evidence type="ECO:0000313" key="2">
    <source>
        <dbReference type="EMBL" id="KAB7752098.1"/>
    </source>
</evidence>
<reference evidence="2 3" key="1">
    <citation type="submission" date="2012-10" db="EMBL/GenBank/DDBJ databases">
        <title>The draft sequence of the Mycobacterium pheli genome.</title>
        <authorList>
            <person name="Pettersson B.M.F."/>
            <person name="Das S."/>
            <person name="Dasgupta S."/>
            <person name="Bhattacharya A."/>
            <person name="Kirsebom L.A."/>
        </authorList>
    </citation>
    <scope>NUCLEOTIDE SEQUENCE [LARGE SCALE GENOMIC DNA]</scope>
    <source>
        <strain evidence="2 3">CCUG 21000</strain>
    </source>
</reference>
<protein>
    <recommendedName>
        <fullName evidence="4">Cadherin-like domain-containing protein</fullName>
    </recommendedName>
</protein>
<dbReference type="AlphaFoldDB" id="A0A5N5URW7"/>
<organism evidence="2 3">
    <name type="scientific">Mycolicibacterium phlei DSM 43239 = CCUG 21000</name>
    <dbReference type="NCBI Taxonomy" id="1226750"/>
    <lineage>
        <taxon>Bacteria</taxon>
        <taxon>Bacillati</taxon>
        <taxon>Actinomycetota</taxon>
        <taxon>Actinomycetes</taxon>
        <taxon>Mycobacteriales</taxon>
        <taxon>Mycobacteriaceae</taxon>
        <taxon>Mycolicibacterium</taxon>
    </lineage>
</organism>
<dbReference type="Gene3D" id="2.60.40.3440">
    <property type="match status" value="1"/>
</dbReference>
<name>A0A5N5URW7_MYCPH</name>
<dbReference type="NCBIfam" id="NF012211">
    <property type="entry name" value="tand_rpt_95"/>
    <property type="match status" value="2"/>
</dbReference>
<evidence type="ECO:0000313" key="3">
    <source>
        <dbReference type="Proteomes" id="UP000325690"/>
    </source>
</evidence>
<gene>
    <name evidence="2" type="ORF">MPHL21000_22945</name>
</gene>
<feature type="region of interest" description="Disordered" evidence="1">
    <location>
        <begin position="1"/>
        <end position="55"/>
    </location>
</feature>
<evidence type="ECO:0000256" key="1">
    <source>
        <dbReference type="SAM" id="MobiDB-lite"/>
    </source>
</evidence>
<proteinExistence type="predicted"/>
<sequence>MKVRSSGGAHTANTFDSSDSSDAGAETGTNSIVSTRTVVQRRDSSHEDDTDSVAVVRAVSTQSVPDAQPEPAEPAPSAALWGVLGWTARREAQGELRDAAAQIAVATAAADEGAGGEEPKNQPPVVMDATYTIDFYDVLEIRAVESAHDPDGDPMWVSAVGKTFYGSITVSEGSIFYMPTLRETDTMVTEKFSYTITDAAGNSSTATVIVNIRPPKADPVAVDDNVSTSVNTPVTIDVLRNDSGVLKLVSVGNPQYGTVVLTREGLVSYTPKENFTGVDTFQYTVVDGKGVSHTATVTVEVRGKEDTGPTYTVERDDKLTVPVETGVRDPKYDGWKVNLDKKPENGTLELNDDGSFTYVPNEGFVGQDTFAYYVTNGKEKVGPFVAVINVTDRELAEPEDPTQPIEFETPVAAPGLGVPFATSSAIGVCWDDWMPWQQGPGALNLTCLYPEARREV</sequence>
<comment type="caution">
    <text evidence="2">The sequence shown here is derived from an EMBL/GenBank/DDBJ whole genome shotgun (WGS) entry which is preliminary data.</text>
</comment>
<evidence type="ECO:0008006" key="4">
    <source>
        <dbReference type="Google" id="ProtNLM"/>
    </source>
</evidence>